<accession>A2FW32</accession>
<dbReference type="InParanoid" id="A2FW32"/>
<dbReference type="RefSeq" id="XP_001303809.1">
    <property type="nucleotide sequence ID" value="XM_001303808.1"/>
</dbReference>
<dbReference type="OrthoDB" id="413746at2759"/>
<gene>
    <name evidence="1" type="ORF">TVAG_334910</name>
</gene>
<dbReference type="KEGG" id="tva:4748571"/>
<dbReference type="VEuPathDB" id="TrichDB:TVAG_334910"/>
<protein>
    <submittedName>
        <fullName evidence="1">Uncharacterized protein</fullName>
    </submittedName>
</protein>
<dbReference type="SUPFAM" id="SSF53448">
    <property type="entry name" value="Nucleotide-diphospho-sugar transferases"/>
    <property type="match status" value="1"/>
</dbReference>
<evidence type="ECO:0000313" key="1">
    <source>
        <dbReference type="EMBL" id="EAX90879.1"/>
    </source>
</evidence>
<reference evidence="1" key="1">
    <citation type="submission" date="2006-10" db="EMBL/GenBank/DDBJ databases">
        <authorList>
            <person name="Amadeo P."/>
            <person name="Zhao Q."/>
            <person name="Wortman J."/>
            <person name="Fraser-Liggett C."/>
            <person name="Carlton J."/>
        </authorList>
    </citation>
    <scope>NUCLEOTIDE SEQUENCE</scope>
    <source>
        <strain evidence="1">G3</strain>
    </source>
</reference>
<keyword evidence="2" id="KW-1185">Reference proteome</keyword>
<name>A2FW32_TRIV3</name>
<dbReference type="AlphaFoldDB" id="A2FW32"/>
<evidence type="ECO:0000313" key="2">
    <source>
        <dbReference type="Proteomes" id="UP000001542"/>
    </source>
</evidence>
<dbReference type="VEuPathDB" id="TrichDB:TVAGG3_0633650"/>
<organism evidence="1 2">
    <name type="scientific">Trichomonas vaginalis (strain ATCC PRA-98 / G3)</name>
    <dbReference type="NCBI Taxonomy" id="412133"/>
    <lineage>
        <taxon>Eukaryota</taxon>
        <taxon>Metamonada</taxon>
        <taxon>Parabasalia</taxon>
        <taxon>Trichomonadida</taxon>
        <taxon>Trichomonadidae</taxon>
        <taxon>Trichomonas</taxon>
    </lineage>
</organism>
<reference evidence="1" key="2">
    <citation type="journal article" date="2007" name="Science">
        <title>Draft genome sequence of the sexually transmitted pathogen Trichomonas vaginalis.</title>
        <authorList>
            <person name="Carlton J.M."/>
            <person name="Hirt R.P."/>
            <person name="Silva J.C."/>
            <person name="Delcher A.L."/>
            <person name="Schatz M."/>
            <person name="Zhao Q."/>
            <person name="Wortman J.R."/>
            <person name="Bidwell S.L."/>
            <person name="Alsmark U.C.M."/>
            <person name="Besteiro S."/>
            <person name="Sicheritz-Ponten T."/>
            <person name="Noel C.J."/>
            <person name="Dacks J.B."/>
            <person name="Foster P.G."/>
            <person name="Simillion C."/>
            <person name="Van de Peer Y."/>
            <person name="Miranda-Saavedra D."/>
            <person name="Barton G.J."/>
            <person name="Westrop G.D."/>
            <person name="Mueller S."/>
            <person name="Dessi D."/>
            <person name="Fiori P.L."/>
            <person name="Ren Q."/>
            <person name="Paulsen I."/>
            <person name="Zhang H."/>
            <person name="Bastida-Corcuera F.D."/>
            <person name="Simoes-Barbosa A."/>
            <person name="Brown M.T."/>
            <person name="Hayes R.D."/>
            <person name="Mukherjee M."/>
            <person name="Okumura C.Y."/>
            <person name="Schneider R."/>
            <person name="Smith A.J."/>
            <person name="Vanacova S."/>
            <person name="Villalvazo M."/>
            <person name="Haas B.J."/>
            <person name="Pertea M."/>
            <person name="Feldblyum T.V."/>
            <person name="Utterback T.R."/>
            <person name="Shu C.L."/>
            <person name="Osoegawa K."/>
            <person name="de Jong P.J."/>
            <person name="Hrdy I."/>
            <person name="Horvathova L."/>
            <person name="Zubacova Z."/>
            <person name="Dolezal P."/>
            <person name="Malik S.B."/>
            <person name="Logsdon J.M. Jr."/>
            <person name="Henze K."/>
            <person name="Gupta A."/>
            <person name="Wang C.C."/>
            <person name="Dunne R.L."/>
            <person name="Upcroft J.A."/>
            <person name="Upcroft P."/>
            <person name="White O."/>
            <person name="Salzberg S.L."/>
            <person name="Tang P."/>
            <person name="Chiu C.-H."/>
            <person name="Lee Y.-S."/>
            <person name="Embley T.M."/>
            <person name="Coombs G.H."/>
            <person name="Mottram J.C."/>
            <person name="Tachezy J."/>
            <person name="Fraser-Liggett C.M."/>
            <person name="Johnson P.J."/>
        </authorList>
    </citation>
    <scope>NUCLEOTIDE SEQUENCE [LARGE SCALE GENOMIC DNA]</scope>
    <source>
        <strain evidence="1">G3</strain>
    </source>
</reference>
<sequence length="306" mass="35185">MLLSFGIFTVIKNYTPLLLESGDIYCDWNASTVSAGTQRDVVFLFATSIGKGLHLAYISLRSTGSNCRIILFVPEKLNLSPKEKKMLKIYKVEVVKIQENVRNDKTVPHMDRYEHEYEWLTNNLKDVDRVFHTDAFDVFFQGDPFADILSNNSLTLALEPHQFRSCGWNLAWLKECYGDAVLGQLHHNFILCSGSIGGSAHEYLKLLNLMITSDHWIKCWDSSMDQPILNYMIWSGKATKEGIKYKLTGCNEGFYTMQWCIKGKNILFNEHKQIVSIEGTVPAYIHQYNRYESLQNLLFEKCHITG</sequence>
<proteinExistence type="predicted"/>
<dbReference type="Proteomes" id="UP000001542">
    <property type="component" value="Unassembled WGS sequence"/>
</dbReference>
<dbReference type="eggNOG" id="ENOG502SEKU">
    <property type="taxonomic scope" value="Eukaryota"/>
</dbReference>
<dbReference type="EMBL" id="DS114076">
    <property type="protein sequence ID" value="EAX90879.1"/>
    <property type="molecule type" value="Genomic_DNA"/>
</dbReference>
<dbReference type="InterPro" id="IPR029044">
    <property type="entry name" value="Nucleotide-diphossugar_trans"/>
</dbReference>